<dbReference type="Proteomes" id="UP000053238">
    <property type="component" value="Unassembled WGS sequence"/>
</dbReference>
<dbReference type="AlphaFoldDB" id="A0A093QG32"/>
<dbReference type="SMART" id="SM00582">
    <property type="entry name" value="RPR"/>
    <property type="match status" value="1"/>
</dbReference>
<dbReference type="GO" id="GO:0000993">
    <property type="term" value="F:RNA polymerase II complex binding"/>
    <property type="evidence" value="ECO:0007669"/>
    <property type="project" value="TreeGrafter"/>
</dbReference>
<feature type="region of interest" description="Disordered" evidence="1">
    <location>
        <begin position="642"/>
        <end position="721"/>
    </location>
</feature>
<feature type="compositionally biased region" description="Low complexity" evidence="1">
    <location>
        <begin position="570"/>
        <end position="587"/>
    </location>
</feature>
<feature type="non-terminal residue" evidence="3">
    <location>
        <position position="1"/>
    </location>
</feature>
<organism evidence="3 4">
    <name type="scientific">Phalacrocorax carbo</name>
    <name type="common">Great cormorant</name>
    <name type="synonym">Pelecanus carbo</name>
    <dbReference type="NCBI Taxonomy" id="9209"/>
    <lineage>
        <taxon>Eukaryota</taxon>
        <taxon>Metazoa</taxon>
        <taxon>Chordata</taxon>
        <taxon>Craniata</taxon>
        <taxon>Vertebrata</taxon>
        <taxon>Euteleostomi</taxon>
        <taxon>Archelosauria</taxon>
        <taxon>Archosauria</taxon>
        <taxon>Dinosauria</taxon>
        <taxon>Saurischia</taxon>
        <taxon>Theropoda</taxon>
        <taxon>Coelurosauria</taxon>
        <taxon>Aves</taxon>
        <taxon>Neognathae</taxon>
        <taxon>Neoaves</taxon>
        <taxon>Aequornithes</taxon>
        <taxon>Suliformes</taxon>
        <taxon>Phalacrocoracidae</taxon>
        <taxon>Phalacrocorax</taxon>
    </lineage>
</organism>
<keyword evidence="4" id="KW-1185">Reference proteome</keyword>
<proteinExistence type="predicted"/>
<accession>A0A093QG32</accession>
<feature type="compositionally biased region" description="Low complexity" evidence="1">
    <location>
        <begin position="535"/>
        <end position="545"/>
    </location>
</feature>
<gene>
    <name evidence="3" type="ORF">N336_00347</name>
</gene>
<feature type="region of interest" description="Disordered" evidence="1">
    <location>
        <begin position="406"/>
        <end position="442"/>
    </location>
</feature>
<feature type="compositionally biased region" description="Low complexity" evidence="1">
    <location>
        <begin position="490"/>
        <end position="502"/>
    </location>
</feature>
<dbReference type="Gene3D" id="6.10.250.2560">
    <property type="match status" value="1"/>
</dbReference>
<dbReference type="InterPro" id="IPR008942">
    <property type="entry name" value="ENTH_VHS"/>
</dbReference>
<evidence type="ECO:0000256" key="1">
    <source>
        <dbReference type="SAM" id="MobiDB-lite"/>
    </source>
</evidence>
<name>A0A093QG32_PHACA</name>
<dbReference type="InterPro" id="IPR006569">
    <property type="entry name" value="CID_dom"/>
</dbReference>
<feature type="compositionally biased region" description="Low complexity" evidence="1">
    <location>
        <begin position="341"/>
        <end position="359"/>
    </location>
</feature>
<feature type="region of interest" description="Disordered" evidence="1">
    <location>
        <begin position="244"/>
        <end position="381"/>
    </location>
</feature>
<reference evidence="3 4" key="1">
    <citation type="submission" date="2014-04" db="EMBL/GenBank/DDBJ databases">
        <title>Genome evolution of avian class.</title>
        <authorList>
            <person name="Zhang G."/>
            <person name="Li C."/>
        </authorList>
    </citation>
    <scope>NUCLEOTIDE SEQUENCE [LARGE SCALE GENOMIC DNA]</scope>
    <source>
        <strain evidence="3">BGI_N336</strain>
    </source>
</reference>
<feature type="compositionally biased region" description="Low complexity" evidence="1">
    <location>
        <begin position="693"/>
        <end position="711"/>
    </location>
</feature>
<evidence type="ECO:0000313" key="4">
    <source>
        <dbReference type="Proteomes" id="UP000053238"/>
    </source>
</evidence>
<dbReference type="Gene3D" id="1.25.40.90">
    <property type="match status" value="1"/>
</dbReference>
<sequence>FLSLAAFPHRLNLFYLANDVIQNCKRKNAIVFRDTFAEVLPEAASLVKDPSVSKSIERIFKIWEDRNVYPEETILALKEALSTTFKTQKQLKETLNKQPNKPWKKSQTSTNPKAALKSKIVAEFRPQSLIDELLLYKRSEDQIELKEKQLSTMRVDVCSTETLKCLKDKTGGKKFSKEFEEASSKLEEFVNGLDKQVKNGPSLTEALENAGIFYEAQYKEVKAYKTFANRVSNLKKKLDQLKATLPDPEESPVPSPSMDAPSPTGSESPFQGMGEEDNSRSPVVGSRKTISPEPVTDNRDVEDMELSDVEDDTSKIIVEERKEKQAAPASAPAKTESVPKAVPSTAAAGTTSATVTTPAQAPPAPPKAASAAPVPPSPALALPNLANVDLAKISSILSSLTSVMKNTGVSPASRPSPGTPTSPTALTSGLKTPVMGTPSAPSNPLANILSKVEITPESILSALSKTQTQTAPALQGLSSLLQSVAGNPVQSSETASQSTSASPANTTVPCVKGRNIPSNSQSFISKSFGYSPNSSTAEVSSTSVSKTPVGHTPGLSSSGFKPPTNSLGFSSSHPTSPSSLLPTETSLGQSSDISKAKLESEPPSPSLEMKIHNFLKGNPGFSGLNLNIPILSSLGSSITTESHASDFQRGPTSTSMDNVDGTPVRDERSGTPTQDEMMDKPTSSNVDTISLLSKIMSPGSSTPSSTRSPLQSRDDGYPQELSNSVHAYRPFGLGRESPAGLYKQSADSMEIPSSLMDSSQEKFYPDTSFQEDEDYRDFDYSGPPPSAMLNLEKKPAKSILKSSKLSEAAEYQPVLSSYGQRSQEFGVKSSFPQSMRSILDQSESCDPLASSPGIPGLSQKQSPDSPHSIPHRSLFSSQNALSSPAGRAPAASVEKSLGSSISATSTIEFKNMLKNASRKPSEEKHFGQISKSSSGEGVSLSSHSTAGAPKGE</sequence>
<dbReference type="SUPFAM" id="SSF48464">
    <property type="entry name" value="ENTH/VHS domain"/>
    <property type="match status" value="1"/>
</dbReference>
<dbReference type="EMBL" id="KL418938">
    <property type="protein sequence ID" value="KFW87506.1"/>
    <property type="molecule type" value="Genomic_DNA"/>
</dbReference>
<dbReference type="PANTHER" id="PTHR12460">
    <property type="entry name" value="CYCLIN-DEPENDENT KINASE INHIBITOR-RELATED PROTEIN"/>
    <property type="match status" value="1"/>
</dbReference>
<dbReference type="PANTHER" id="PTHR12460:SF40">
    <property type="entry name" value="REGULATION OF NUCLEAR PRE-MRNA DOMAIN-CONTAINING PROTEIN 2"/>
    <property type="match status" value="1"/>
</dbReference>
<feature type="region of interest" description="Disordered" evidence="1">
    <location>
        <begin position="535"/>
        <end position="605"/>
    </location>
</feature>
<feature type="compositionally biased region" description="Low complexity" evidence="1">
    <location>
        <begin position="410"/>
        <end position="430"/>
    </location>
</feature>
<feature type="region of interest" description="Disordered" evidence="1">
    <location>
        <begin position="912"/>
        <end position="952"/>
    </location>
</feature>
<feature type="compositionally biased region" description="Low complexity" evidence="1">
    <location>
        <begin position="930"/>
        <end position="944"/>
    </location>
</feature>
<feature type="compositionally biased region" description="Basic and acidic residues" evidence="1">
    <location>
        <begin position="312"/>
        <end position="325"/>
    </location>
</feature>
<feature type="region of interest" description="Disordered" evidence="1">
    <location>
        <begin position="488"/>
        <end position="516"/>
    </location>
</feature>
<dbReference type="GO" id="GO:0031124">
    <property type="term" value="P:mRNA 3'-end processing"/>
    <property type="evidence" value="ECO:0007669"/>
    <property type="project" value="TreeGrafter"/>
</dbReference>
<evidence type="ECO:0000259" key="2">
    <source>
        <dbReference type="PROSITE" id="PS51391"/>
    </source>
</evidence>
<feature type="compositionally biased region" description="Acidic residues" evidence="1">
    <location>
        <begin position="302"/>
        <end position="311"/>
    </location>
</feature>
<dbReference type="PROSITE" id="PS51391">
    <property type="entry name" value="CID"/>
    <property type="match status" value="1"/>
</dbReference>
<feature type="compositionally biased region" description="Polar residues" evidence="1">
    <location>
        <begin position="681"/>
        <end position="691"/>
    </location>
</feature>
<feature type="non-terminal residue" evidence="3">
    <location>
        <position position="952"/>
    </location>
</feature>
<feature type="compositionally biased region" description="Polar residues" evidence="1">
    <location>
        <begin position="554"/>
        <end position="569"/>
    </location>
</feature>
<feature type="domain" description="CID" evidence="2">
    <location>
        <begin position="1"/>
        <end position="85"/>
    </location>
</feature>
<feature type="region of interest" description="Disordered" evidence="1">
    <location>
        <begin position="836"/>
        <end position="899"/>
    </location>
</feature>
<feature type="region of interest" description="Disordered" evidence="1">
    <location>
        <begin position="770"/>
        <end position="792"/>
    </location>
</feature>
<dbReference type="Pfam" id="PF04818">
    <property type="entry name" value="CID"/>
    <property type="match status" value="1"/>
</dbReference>
<evidence type="ECO:0000313" key="3">
    <source>
        <dbReference type="EMBL" id="KFW87506.1"/>
    </source>
</evidence>
<protein>
    <submittedName>
        <fullName evidence="3">Regulation of nuclear pre-mRNA domain-containing protein 2</fullName>
    </submittedName>
</protein>